<feature type="transmembrane region" description="Helical" evidence="1">
    <location>
        <begin position="41"/>
        <end position="60"/>
    </location>
</feature>
<keyword evidence="1" id="KW-1133">Transmembrane helix</keyword>
<evidence type="ECO:0000313" key="3">
    <source>
        <dbReference type="Proteomes" id="UP000319865"/>
    </source>
</evidence>
<dbReference type="Proteomes" id="UP000319865">
    <property type="component" value="Unassembled WGS sequence"/>
</dbReference>
<comment type="caution">
    <text evidence="2">The sequence shown here is derived from an EMBL/GenBank/DDBJ whole genome shotgun (WGS) entry which is preliminary data.</text>
</comment>
<dbReference type="AlphaFoldDB" id="A0A543PCI5"/>
<keyword evidence="3" id="KW-1185">Reference proteome</keyword>
<dbReference type="EMBL" id="VFQE01000001">
    <property type="protein sequence ID" value="TQN41791.1"/>
    <property type="molecule type" value="Genomic_DNA"/>
</dbReference>
<gene>
    <name evidence="2" type="ORF">FHU33_1172</name>
</gene>
<organism evidence="2 3">
    <name type="scientific">Blastococcus colisei</name>
    <dbReference type="NCBI Taxonomy" id="1564162"/>
    <lineage>
        <taxon>Bacteria</taxon>
        <taxon>Bacillati</taxon>
        <taxon>Actinomycetota</taxon>
        <taxon>Actinomycetes</taxon>
        <taxon>Geodermatophilales</taxon>
        <taxon>Geodermatophilaceae</taxon>
        <taxon>Blastococcus</taxon>
    </lineage>
</organism>
<protein>
    <submittedName>
        <fullName evidence="2">Uncharacterized protein</fullName>
    </submittedName>
</protein>
<evidence type="ECO:0000256" key="1">
    <source>
        <dbReference type="SAM" id="Phobius"/>
    </source>
</evidence>
<sequence>MGFHRPLRVADRAVRVHRCRSGKHRRARAPGAGATAGSMRVVYWTAMPTVGAIAIATLIIT</sequence>
<name>A0A543PCI5_9ACTN</name>
<accession>A0A543PCI5</accession>
<evidence type="ECO:0000313" key="2">
    <source>
        <dbReference type="EMBL" id="TQN41791.1"/>
    </source>
</evidence>
<proteinExistence type="predicted"/>
<reference evidence="2 3" key="1">
    <citation type="submission" date="2019-06" db="EMBL/GenBank/DDBJ databases">
        <title>Sequencing the genomes of 1000 actinobacteria strains.</title>
        <authorList>
            <person name="Klenk H.-P."/>
        </authorList>
    </citation>
    <scope>NUCLEOTIDE SEQUENCE [LARGE SCALE GENOMIC DNA]</scope>
    <source>
        <strain evidence="2 3">DSM 46837</strain>
    </source>
</reference>
<keyword evidence="1" id="KW-0472">Membrane</keyword>
<keyword evidence="1" id="KW-0812">Transmembrane</keyword>